<dbReference type="Proteomes" id="UP000299102">
    <property type="component" value="Unassembled WGS sequence"/>
</dbReference>
<keyword evidence="2" id="KW-1185">Reference proteome</keyword>
<dbReference type="EMBL" id="BGZK01001542">
    <property type="protein sequence ID" value="GBP81997.1"/>
    <property type="molecule type" value="Genomic_DNA"/>
</dbReference>
<evidence type="ECO:0000313" key="2">
    <source>
        <dbReference type="Proteomes" id="UP000299102"/>
    </source>
</evidence>
<dbReference type="OrthoDB" id="10017160at2759"/>
<evidence type="ECO:0008006" key="3">
    <source>
        <dbReference type="Google" id="ProtNLM"/>
    </source>
</evidence>
<evidence type="ECO:0000313" key="1">
    <source>
        <dbReference type="EMBL" id="GBP81997.1"/>
    </source>
</evidence>
<organism evidence="1 2">
    <name type="scientific">Eumeta variegata</name>
    <name type="common">Bagworm moth</name>
    <name type="synonym">Eumeta japonica</name>
    <dbReference type="NCBI Taxonomy" id="151549"/>
    <lineage>
        <taxon>Eukaryota</taxon>
        <taxon>Metazoa</taxon>
        <taxon>Ecdysozoa</taxon>
        <taxon>Arthropoda</taxon>
        <taxon>Hexapoda</taxon>
        <taxon>Insecta</taxon>
        <taxon>Pterygota</taxon>
        <taxon>Neoptera</taxon>
        <taxon>Endopterygota</taxon>
        <taxon>Lepidoptera</taxon>
        <taxon>Glossata</taxon>
        <taxon>Ditrysia</taxon>
        <taxon>Tineoidea</taxon>
        <taxon>Psychidae</taxon>
        <taxon>Oiketicinae</taxon>
        <taxon>Eumeta</taxon>
    </lineage>
</organism>
<gene>
    <name evidence="1" type="ORF">EVAR_62873_1</name>
</gene>
<reference evidence="1 2" key="1">
    <citation type="journal article" date="2019" name="Commun. Biol.">
        <title>The bagworm genome reveals a unique fibroin gene that provides high tensile strength.</title>
        <authorList>
            <person name="Kono N."/>
            <person name="Nakamura H."/>
            <person name="Ohtoshi R."/>
            <person name="Tomita M."/>
            <person name="Numata K."/>
            <person name="Arakawa K."/>
        </authorList>
    </citation>
    <scope>NUCLEOTIDE SEQUENCE [LARGE SCALE GENOMIC DNA]</scope>
</reference>
<comment type="caution">
    <text evidence="1">The sequence shown here is derived from an EMBL/GenBank/DDBJ whole genome shotgun (WGS) entry which is preliminary data.</text>
</comment>
<accession>A0A4C1Z5R6</accession>
<sequence length="116" mass="13081">MVLVTKHHARQLFNIGLQNSSAVLLISLTIPSTATNNKIIDVVSRMIKTDRHVTYHDIRTSLGIGMSQIQSILHKYLGMKKLCSRWIPHNLTEARKRTAAFGSMPCSSDSRKRPQI</sequence>
<dbReference type="AlphaFoldDB" id="A0A4C1Z5R6"/>
<proteinExistence type="predicted"/>
<name>A0A4C1Z5R6_EUMVA</name>
<protein>
    <recommendedName>
        <fullName evidence="3">Histone-lysine N-methyltransferase SETMAR</fullName>
    </recommendedName>
</protein>